<keyword evidence="2" id="KW-0472">Membrane</keyword>
<evidence type="ECO:0000256" key="1">
    <source>
        <dbReference type="SAM" id="MobiDB-lite"/>
    </source>
</evidence>
<name>A0A6G1KJB6_9PLEO</name>
<feature type="region of interest" description="Disordered" evidence="1">
    <location>
        <begin position="91"/>
        <end position="112"/>
    </location>
</feature>
<dbReference type="InterPro" id="IPR048273">
    <property type="entry name" value="Luciferase"/>
</dbReference>
<dbReference type="EMBL" id="MU005766">
    <property type="protein sequence ID" value="KAF2712572.1"/>
    <property type="molecule type" value="Genomic_DNA"/>
</dbReference>
<feature type="transmembrane region" description="Helical" evidence="2">
    <location>
        <begin position="12"/>
        <end position="32"/>
    </location>
</feature>
<dbReference type="InterPro" id="IPR040841">
    <property type="entry name" value="Luciferase_dom"/>
</dbReference>
<proteinExistence type="predicted"/>
<feature type="domain" description="Luciferase" evidence="3">
    <location>
        <begin position="169"/>
        <end position="246"/>
    </location>
</feature>
<keyword evidence="5" id="KW-1185">Reference proteome</keyword>
<dbReference type="Proteomes" id="UP000799428">
    <property type="component" value="Unassembled WGS sequence"/>
</dbReference>
<reference evidence="4" key="1">
    <citation type="journal article" date="2020" name="Stud. Mycol.">
        <title>101 Dothideomycetes genomes: a test case for predicting lifestyles and emergence of pathogens.</title>
        <authorList>
            <person name="Haridas S."/>
            <person name="Albert R."/>
            <person name="Binder M."/>
            <person name="Bloem J."/>
            <person name="Labutti K."/>
            <person name="Salamov A."/>
            <person name="Andreopoulos B."/>
            <person name="Baker S."/>
            <person name="Barry K."/>
            <person name="Bills G."/>
            <person name="Bluhm B."/>
            <person name="Cannon C."/>
            <person name="Castanera R."/>
            <person name="Culley D."/>
            <person name="Daum C."/>
            <person name="Ezra D."/>
            <person name="Gonzalez J."/>
            <person name="Henrissat B."/>
            <person name="Kuo A."/>
            <person name="Liang C."/>
            <person name="Lipzen A."/>
            <person name="Lutzoni F."/>
            <person name="Magnuson J."/>
            <person name="Mondo S."/>
            <person name="Nolan M."/>
            <person name="Ohm R."/>
            <person name="Pangilinan J."/>
            <person name="Park H.-J."/>
            <person name="Ramirez L."/>
            <person name="Alfaro M."/>
            <person name="Sun H."/>
            <person name="Tritt A."/>
            <person name="Yoshinaga Y."/>
            <person name="Zwiers L.-H."/>
            <person name="Turgeon B."/>
            <person name="Goodwin S."/>
            <person name="Spatafora J."/>
            <person name="Crous P."/>
            <person name="Grigoriev I."/>
        </authorList>
    </citation>
    <scope>NUCLEOTIDE SEQUENCE</scope>
    <source>
        <strain evidence="4">CBS 279.74</strain>
    </source>
</reference>
<evidence type="ECO:0000259" key="3">
    <source>
        <dbReference type="Pfam" id="PF17648"/>
    </source>
</evidence>
<evidence type="ECO:0000313" key="5">
    <source>
        <dbReference type="Proteomes" id="UP000799428"/>
    </source>
</evidence>
<gene>
    <name evidence="4" type="ORF">K504DRAFT_372262</name>
</gene>
<dbReference type="PANTHER" id="PTHR38695:SF1">
    <property type="entry name" value="AMINO ACID PERMEASE_ SLC12A DOMAIN-CONTAINING PROTEIN"/>
    <property type="match status" value="1"/>
</dbReference>
<accession>A0A6G1KJB6</accession>
<dbReference type="AlphaFoldDB" id="A0A6G1KJB6"/>
<dbReference type="Pfam" id="PF17648">
    <property type="entry name" value="Luciferase"/>
    <property type="match status" value="1"/>
</dbReference>
<evidence type="ECO:0000313" key="4">
    <source>
        <dbReference type="EMBL" id="KAF2712572.1"/>
    </source>
</evidence>
<keyword evidence="2" id="KW-0812">Transmembrane</keyword>
<organism evidence="4 5">
    <name type="scientific">Pleomassaria siparia CBS 279.74</name>
    <dbReference type="NCBI Taxonomy" id="1314801"/>
    <lineage>
        <taxon>Eukaryota</taxon>
        <taxon>Fungi</taxon>
        <taxon>Dikarya</taxon>
        <taxon>Ascomycota</taxon>
        <taxon>Pezizomycotina</taxon>
        <taxon>Dothideomycetes</taxon>
        <taxon>Pleosporomycetidae</taxon>
        <taxon>Pleosporales</taxon>
        <taxon>Pleomassariaceae</taxon>
        <taxon>Pleomassaria</taxon>
    </lineage>
</organism>
<protein>
    <recommendedName>
        <fullName evidence="3">Luciferase domain-containing protein</fullName>
    </recommendedName>
</protein>
<keyword evidence="2" id="KW-1133">Transmembrane helix</keyword>
<evidence type="ECO:0000256" key="2">
    <source>
        <dbReference type="SAM" id="Phobius"/>
    </source>
</evidence>
<dbReference type="PANTHER" id="PTHR38695">
    <property type="entry name" value="AMINO ACID PERMEASE_ SLC12A DOMAIN-CONTAINING PROTEIN"/>
    <property type="match status" value="1"/>
</dbReference>
<dbReference type="OrthoDB" id="5358398at2759"/>
<sequence>MERIASFLASHRAAAVSTLSVLGIAVLVPLAIQDYRIYLSYGPGGLPYNIKGWLIANTLRLLSQEQLSTRIYSDLKLPFADMPGFLPAQFPQRRSSRPKIGPHPAPQRQLEQLPDEVTRKELIIRFEQLGQQAQAKGLVEVRQSLFERQHSALFVSKARDWHSVAQQTRGEISHVHAGLDGSIHVSLHPTDCKRVISMGWGQRHALDGIAVLKKMVGASLPVNYLLIYAPRDEVEIEVAMTIVRASVDFMTWTRDTLE</sequence>